<dbReference type="InterPro" id="IPR039420">
    <property type="entry name" value="WalR-like"/>
</dbReference>
<dbReference type="Gene3D" id="3.40.50.2300">
    <property type="match status" value="1"/>
</dbReference>
<sequence>MSHLEQKSQLYVAIAEDNDEFRLTLRDIISYEPGMVVPALWRNGREVIDNIAKVNPDILLLDINMPVMDGVETVRALRERQCDTKIIMLTMHDDEKTVLQSLRYGASAYLVKDGSVDEILHAVREVAAGRGVVHPQVTPILLNAVAQSTRLNETWKDVLTAREYEVLRELAKGKSNEQISETLHISVKTAKNHVSHILAKLDVADRAQAVLYALRQRWVEL</sequence>
<proteinExistence type="predicted"/>
<organism evidence="8 9">
    <name type="scientific">Alicyclobacillus fastidiosus</name>
    <dbReference type="NCBI Taxonomy" id="392011"/>
    <lineage>
        <taxon>Bacteria</taxon>
        <taxon>Bacillati</taxon>
        <taxon>Bacillota</taxon>
        <taxon>Bacilli</taxon>
        <taxon>Bacillales</taxon>
        <taxon>Alicyclobacillaceae</taxon>
        <taxon>Alicyclobacillus</taxon>
    </lineage>
</organism>
<keyword evidence="9" id="KW-1185">Reference proteome</keyword>
<dbReference type="Proteomes" id="UP001579974">
    <property type="component" value="Unassembled WGS sequence"/>
</dbReference>
<dbReference type="PROSITE" id="PS50043">
    <property type="entry name" value="HTH_LUXR_2"/>
    <property type="match status" value="1"/>
</dbReference>
<dbReference type="SMART" id="SM00448">
    <property type="entry name" value="REC"/>
    <property type="match status" value="1"/>
</dbReference>
<dbReference type="InterPro" id="IPR011006">
    <property type="entry name" value="CheY-like_superfamily"/>
</dbReference>
<reference evidence="8 9" key="1">
    <citation type="journal article" date="2024" name="Int. J. Mol. Sci.">
        <title>Exploration of Alicyclobacillus spp. Genome in Search of Antibiotic Resistance.</title>
        <authorList>
            <person name="Bucka-Kolendo J."/>
            <person name="Kiousi D.E."/>
            <person name="Dekowska A."/>
            <person name="Mikolajczuk-Szczyrba A."/>
            <person name="Karadedos D.M."/>
            <person name="Michael P."/>
            <person name="Galanis A."/>
            <person name="Sokolowska B."/>
        </authorList>
    </citation>
    <scope>NUCLEOTIDE SEQUENCE [LARGE SCALE GENOMIC DNA]</scope>
    <source>
        <strain evidence="8 9">KKP 3000</strain>
    </source>
</reference>
<dbReference type="InterPro" id="IPR000792">
    <property type="entry name" value="Tscrpt_reg_LuxR_C"/>
</dbReference>
<gene>
    <name evidence="8" type="ORF">KKP3000_002456</name>
</gene>
<feature type="domain" description="Response regulatory" evidence="7">
    <location>
        <begin position="11"/>
        <end position="127"/>
    </location>
</feature>
<dbReference type="SUPFAM" id="SSF46894">
    <property type="entry name" value="C-terminal effector domain of the bipartite response regulators"/>
    <property type="match status" value="1"/>
</dbReference>
<feature type="modified residue" description="4-aspartylphosphate" evidence="5">
    <location>
        <position position="62"/>
    </location>
</feature>
<accession>A0ABV5AKQ7</accession>
<evidence type="ECO:0000259" key="7">
    <source>
        <dbReference type="PROSITE" id="PS50110"/>
    </source>
</evidence>
<dbReference type="InterPro" id="IPR058245">
    <property type="entry name" value="NreC/VraR/RcsB-like_REC"/>
</dbReference>
<dbReference type="PANTHER" id="PTHR43214">
    <property type="entry name" value="TWO-COMPONENT RESPONSE REGULATOR"/>
    <property type="match status" value="1"/>
</dbReference>
<name>A0ABV5AKQ7_9BACL</name>
<feature type="domain" description="HTH luxR-type" evidence="6">
    <location>
        <begin position="152"/>
        <end position="217"/>
    </location>
</feature>
<dbReference type="RefSeq" id="WP_275475158.1">
    <property type="nucleotide sequence ID" value="NZ_CP162940.1"/>
</dbReference>
<evidence type="ECO:0000256" key="5">
    <source>
        <dbReference type="PROSITE-ProRule" id="PRU00169"/>
    </source>
</evidence>
<evidence type="ECO:0000256" key="2">
    <source>
        <dbReference type="ARBA" id="ARBA00023015"/>
    </source>
</evidence>
<keyword evidence="4" id="KW-0804">Transcription</keyword>
<dbReference type="PROSITE" id="PS50110">
    <property type="entry name" value="RESPONSE_REGULATORY"/>
    <property type="match status" value="1"/>
</dbReference>
<evidence type="ECO:0000259" key="6">
    <source>
        <dbReference type="PROSITE" id="PS50043"/>
    </source>
</evidence>
<keyword evidence="3" id="KW-0238">DNA-binding</keyword>
<evidence type="ECO:0000256" key="1">
    <source>
        <dbReference type="ARBA" id="ARBA00022553"/>
    </source>
</evidence>
<evidence type="ECO:0000313" key="8">
    <source>
        <dbReference type="EMBL" id="MFB5192866.1"/>
    </source>
</evidence>
<protein>
    <submittedName>
        <fullName evidence="8">Response regulator transcription factor</fullName>
    </submittedName>
</protein>
<dbReference type="EMBL" id="JBDXSU010000030">
    <property type="protein sequence ID" value="MFB5192866.1"/>
    <property type="molecule type" value="Genomic_DNA"/>
</dbReference>
<evidence type="ECO:0000256" key="4">
    <source>
        <dbReference type="ARBA" id="ARBA00023163"/>
    </source>
</evidence>
<dbReference type="CDD" id="cd17535">
    <property type="entry name" value="REC_NarL-like"/>
    <property type="match status" value="1"/>
</dbReference>
<keyword evidence="1 5" id="KW-0597">Phosphoprotein</keyword>
<comment type="caution">
    <text evidence="8">The sequence shown here is derived from an EMBL/GenBank/DDBJ whole genome shotgun (WGS) entry which is preliminary data.</text>
</comment>
<dbReference type="Pfam" id="PF00196">
    <property type="entry name" value="GerE"/>
    <property type="match status" value="1"/>
</dbReference>
<dbReference type="InterPro" id="IPR001789">
    <property type="entry name" value="Sig_transdc_resp-reg_receiver"/>
</dbReference>
<dbReference type="SUPFAM" id="SSF52172">
    <property type="entry name" value="CheY-like"/>
    <property type="match status" value="1"/>
</dbReference>
<dbReference type="SMART" id="SM00421">
    <property type="entry name" value="HTH_LUXR"/>
    <property type="match status" value="1"/>
</dbReference>
<dbReference type="Pfam" id="PF00072">
    <property type="entry name" value="Response_reg"/>
    <property type="match status" value="1"/>
</dbReference>
<keyword evidence="2" id="KW-0805">Transcription regulation</keyword>
<dbReference type="CDD" id="cd06170">
    <property type="entry name" value="LuxR_C_like"/>
    <property type="match status" value="1"/>
</dbReference>
<dbReference type="PRINTS" id="PR00038">
    <property type="entry name" value="HTHLUXR"/>
</dbReference>
<evidence type="ECO:0000256" key="3">
    <source>
        <dbReference type="ARBA" id="ARBA00023125"/>
    </source>
</evidence>
<dbReference type="InterPro" id="IPR016032">
    <property type="entry name" value="Sig_transdc_resp-reg_C-effctor"/>
</dbReference>
<evidence type="ECO:0000313" key="9">
    <source>
        <dbReference type="Proteomes" id="UP001579974"/>
    </source>
</evidence>